<proteinExistence type="predicted"/>
<dbReference type="OrthoDB" id="7492539at2759"/>
<sequence>MGLRSGKNNIVDSLLYVEYDNKGKILNRFPMRSLADVKHFFEISRDVEICYDYCPGEEPLIERSGAELFDLSSTLSTVNGPQPISEAAIAGGIRSERSSVV</sequence>
<dbReference type="EMBL" id="OU893344">
    <property type="protein sequence ID" value="CAG9785103.1"/>
    <property type="molecule type" value="Genomic_DNA"/>
</dbReference>
<reference evidence="1" key="2">
    <citation type="submission" date="2022-10" db="EMBL/GenBank/DDBJ databases">
        <authorList>
            <consortium name="ENA_rothamsted_submissions"/>
            <consortium name="culmorum"/>
            <person name="King R."/>
        </authorList>
    </citation>
    <scope>NUCLEOTIDE SEQUENCE</scope>
</reference>
<keyword evidence="2" id="KW-1185">Reference proteome</keyword>
<reference evidence="1" key="1">
    <citation type="submission" date="2021-12" db="EMBL/GenBank/DDBJ databases">
        <authorList>
            <person name="King R."/>
        </authorList>
    </citation>
    <scope>NUCLEOTIDE SEQUENCE</scope>
</reference>
<evidence type="ECO:0000313" key="2">
    <source>
        <dbReference type="Proteomes" id="UP001153714"/>
    </source>
</evidence>
<organism evidence="1 2">
    <name type="scientific">Diatraea saccharalis</name>
    <name type="common">sugarcane borer</name>
    <dbReference type="NCBI Taxonomy" id="40085"/>
    <lineage>
        <taxon>Eukaryota</taxon>
        <taxon>Metazoa</taxon>
        <taxon>Ecdysozoa</taxon>
        <taxon>Arthropoda</taxon>
        <taxon>Hexapoda</taxon>
        <taxon>Insecta</taxon>
        <taxon>Pterygota</taxon>
        <taxon>Neoptera</taxon>
        <taxon>Endopterygota</taxon>
        <taxon>Lepidoptera</taxon>
        <taxon>Glossata</taxon>
        <taxon>Ditrysia</taxon>
        <taxon>Pyraloidea</taxon>
        <taxon>Crambidae</taxon>
        <taxon>Crambinae</taxon>
        <taxon>Diatraea</taxon>
    </lineage>
</organism>
<gene>
    <name evidence="1" type="ORF">DIATSA_LOCUS3159</name>
</gene>
<evidence type="ECO:0000313" key="1">
    <source>
        <dbReference type="EMBL" id="CAG9785103.1"/>
    </source>
</evidence>
<dbReference type="Proteomes" id="UP001153714">
    <property type="component" value="Chromosome 13"/>
</dbReference>
<name>A0A9N9QX23_9NEOP</name>
<dbReference type="AlphaFoldDB" id="A0A9N9QX23"/>
<protein>
    <submittedName>
        <fullName evidence="1">Uncharacterized protein</fullName>
    </submittedName>
</protein>
<accession>A0A9N9QX23</accession>